<organism evidence="3 4">
    <name type="scientific">SAR92 bacterium BACL26 MAG-121220-bin70</name>
    <dbReference type="NCBI Taxonomy" id="1655626"/>
    <lineage>
        <taxon>Bacteria</taxon>
        <taxon>Pseudomonadati</taxon>
        <taxon>Pseudomonadota</taxon>
        <taxon>Gammaproteobacteria</taxon>
        <taxon>Cellvibrionales</taxon>
        <taxon>Porticoccaceae</taxon>
        <taxon>SAR92 clade</taxon>
    </lineage>
</organism>
<feature type="domain" description="HMA" evidence="2">
    <location>
        <begin position="62"/>
        <end position="129"/>
    </location>
</feature>
<dbReference type="Pfam" id="PF00403">
    <property type="entry name" value="HMA"/>
    <property type="match status" value="1"/>
</dbReference>
<dbReference type="SUPFAM" id="SSF55008">
    <property type="entry name" value="HMA, heavy metal-associated domain"/>
    <property type="match status" value="1"/>
</dbReference>
<dbReference type="InterPro" id="IPR036163">
    <property type="entry name" value="HMA_dom_sf"/>
</dbReference>
<name>A0A0R2U1T6_9GAMM</name>
<accession>A0A0R2U1T6</accession>
<dbReference type="AlphaFoldDB" id="A0A0R2U1T6"/>
<sequence length="136" mass="14878">MKKILIATSFFLATAVAQAGHHEMDNMHSHEGHLHETMVDGEKIVVDPQRFDIFVTDLDNSQIALVSVQGMVCDFCARGIEKTFGKDKSVSKIDVDLASGKVLLAYPADVEIDLADIKKKILNNGLNATNIQILAN</sequence>
<keyword evidence="1" id="KW-0732">Signal</keyword>
<reference evidence="3 4" key="1">
    <citation type="submission" date="2015-10" db="EMBL/GenBank/DDBJ databases">
        <title>Metagenome-Assembled Genomes uncover a global brackish microbiome.</title>
        <authorList>
            <person name="Hugerth L.W."/>
            <person name="Larsson J."/>
            <person name="Alneberg J."/>
            <person name="Lindh M.V."/>
            <person name="Legrand C."/>
            <person name="Pinhassi J."/>
            <person name="Andersson A.F."/>
        </authorList>
    </citation>
    <scope>NUCLEOTIDE SEQUENCE [LARGE SCALE GENOMIC DNA]</scope>
    <source>
        <strain evidence="3">BACL26 MAG-121220-bin70</strain>
    </source>
</reference>
<feature type="signal peptide" evidence="1">
    <location>
        <begin position="1"/>
        <end position="19"/>
    </location>
</feature>
<dbReference type="Proteomes" id="UP000051213">
    <property type="component" value="Unassembled WGS sequence"/>
</dbReference>
<comment type="caution">
    <text evidence="3">The sequence shown here is derived from an EMBL/GenBank/DDBJ whole genome shotgun (WGS) entry which is preliminary data.</text>
</comment>
<dbReference type="EMBL" id="LICA01000264">
    <property type="protein sequence ID" value="KRO93369.1"/>
    <property type="molecule type" value="Genomic_DNA"/>
</dbReference>
<proteinExistence type="predicted"/>
<evidence type="ECO:0000259" key="2">
    <source>
        <dbReference type="PROSITE" id="PS50846"/>
    </source>
</evidence>
<dbReference type="GO" id="GO:0046872">
    <property type="term" value="F:metal ion binding"/>
    <property type="evidence" value="ECO:0007669"/>
    <property type="project" value="InterPro"/>
</dbReference>
<evidence type="ECO:0000313" key="4">
    <source>
        <dbReference type="Proteomes" id="UP000051213"/>
    </source>
</evidence>
<protein>
    <recommendedName>
        <fullName evidence="2">HMA domain-containing protein</fullName>
    </recommendedName>
</protein>
<dbReference type="PROSITE" id="PS50846">
    <property type="entry name" value="HMA_2"/>
    <property type="match status" value="1"/>
</dbReference>
<evidence type="ECO:0000256" key="1">
    <source>
        <dbReference type="SAM" id="SignalP"/>
    </source>
</evidence>
<dbReference type="Gene3D" id="3.30.70.100">
    <property type="match status" value="1"/>
</dbReference>
<dbReference type="InterPro" id="IPR006121">
    <property type="entry name" value="HMA_dom"/>
</dbReference>
<feature type="chain" id="PRO_5006425116" description="HMA domain-containing protein" evidence="1">
    <location>
        <begin position="20"/>
        <end position="136"/>
    </location>
</feature>
<evidence type="ECO:0000313" key="3">
    <source>
        <dbReference type="EMBL" id="KRO93369.1"/>
    </source>
</evidence>
<gene>
    <name evidence="3" type="ORF">ABS24_10745</name>
</gene>
<dbReference type="CDD" id="cd00371">
    <property type="entry name" value="HMA"/>
    <property type="match status" value="1"/>
</dbReference>